<dbReference type="EMBL" id="CADIKF010000018">
    <property type="protein sequence ID" value="CAB3757446.1"/>
    <property type="molecule type" value="Genomic_DNA"/>
</dbReference>
<dbReference type="Gene3D" id="2.40.50.180">
    <property type="entry name" value="CheA-289, Domain 4"/>
    <property type="match status" value="2"/>
</dbReference>
<proteinExistence type="predicted"/>
<name>A0A6J5DWX1_9BURK</name>
<feature type="domain" description="CheW-like" evidence="1">
    <location>
        <begin position="20"/>
        <end position="161"/>
    </location>
</feature>
<dbReference type="GO" id="GO:0005829">
    <property type="term" value="C:cytosol"/>
    <property type="evidence" value="ECO:0007669"/>
    <property type="project" value="TreeGrafter"/>
</dbReference>
<accession>A0A6J5DWX1</accession>
<keyword evidence="3" id="KW-1185">Reference proteome</keyword>
<organism evidence="2 3">
    <name type="scientific">Paraburkholderia solisilvae</name>
    <dbReference type="NCBI Taxonomy" id="624376"/>
    <lineage>
        <taxon>Bacteria</taxon>
        <taxon>Pseudomonadati</taxon>
        <taxon>Pseudomonadota</taxon>
        <taxon>Betaproteobacteria</taxon>
        <taxon>Burkholderiales</taxon>
        <taxon>Burkholderiaceae</taxon>
        <taxon>Paraburkholderia</taxon>
    </lineage>
</organism>
<dbReference type="Pfam" id="PF01584">
    <property type="entry name" value="CheW"/>
    <property type="match status" value="3"/>
</dbReference>
<protein>
    <recommendedName>
        <fullName evidence="1">CheW-like domain-containing protein</fullName>
    </recommendedName>
</protein>
<evidence type="ECO:0000313" key="3">
    <source>
        <dbReference type="Proteomes" id="UP000494329"/>
    </source>
</evidence>
<dbReference type="AlphaFoldDB" id="A0A6J5DWX1"/>
<dbReference type="PROSITE" id="PS50851">
    <property type="entry name" value="CHEW"/>
    <property type="match status" value="3"/>
</dbReference>
<feature type="domain" description="CheW-like" evidence="1">
    <location>
        <begin position="185"/>
        <end position="325"/>
    </location>
</feature>
<reference evidence="2 3" key="1">
    <citation type="submission" date="2020-04" db="EMBL/GenBank/DDBJ databases">
        <authorList>
            <person name="De Canck E."/>
        </authorList>
    </citation>
    <scope>NUCLEOTIDE SEQUENCE [LARGE SCALE GENOMIC DNA]</scope>
    <source>
        <strain evidence="2 3">LMG 29739</strain>
    </source>
</reference>
<dbReference type="SMART" id="SM00260">
    <property type="entry name" value="CheW"/>
    <property type="match status" value="2"/>
</dbReference>
<dbReference type="GO" id="GO:0006935">
    <property type="term" value="P:chemotaxis"/>
    <property type="evidence" value="ECO:0007669"/>
    <property type="project" value="InterPro"/>
</dbReference>
<gene>
    <name evidence="2" type="ORF">LMG29739_02703</name>
</gene>
<dbReference type="Gene3D" id="2.30.30.40">
    <property type="entry name" value="SH3 Domains"/>
    <property type="match status" value="2"/>
</dbReference>
<feature type="domain" description="CheW-like" evidence="1">
    <location>
        <begin position="356"/>
        <end position="505"/>
    </location>
</feature>
<dbReference type="RefSeq" id="WP_175111421.1">
    <property type="nucleotide sequence ID" value="NZ_CADIKF010000018.1"/>
</dbReference>
<evidence type="ECO:0000259" key="1">
    <source>
        <dbReference type="PROSITE" id="PS50851"/>
    </source>
</evidence>
<dbReference type="GO" id="GO:0007165">
    <property type="term" value="P:signal transduction"/>
    <property type="evidence" value="ECO:0007669"/>
    <property type="project" value="InterPro"/>
</dbReference>
<dbReference type="PANTHER" id="PTHR22617:SF23">
    <property type="entry name" value="CHEMOTAXIS PROTEIN CHEW"/>
    <property type="match status" value="1"/>
</dbReference>
<dbReference type="Proteomes" id="UP000494329">
    <property type="component" value="Unassembled WGS sequence"/>
</dbReference>
<dbReference type="SUPFAM" id="SSF50341">
    <property type="entry name" value="CheW-like"/>
    <property type="match status" value="3"/>
</dbReference>
<dbReference type="InterPro" id="IPR036061">
    <property type="entry name" value="CheW-like_dom_sf"/>
</dbReference>
<dbReference type="InterPro" id="IPR002545">
    <property type="entry name" value="CheW-lke_dom"/>
</dbReference>
<dbReference type="InterPro" id="IPR039315">
    <property type="entry name" value="CheW"/>
</dbReference>
<sequence>MSALASGVHGVGRGTTATRRLALGKVVIGGEVFGIPAASMVEAVDVPEAFSRIPRGPQHLLGLFRLREELVLALDAASALGIATPESHAARHVLIVEHAGCRFGLAVDALGTLVEVEPDSLSTLQGSAGEARPCHVSCVDPQTGDVLRILDVEALTALPGVAGLRNEDAGAPRDVRETVRAAAGSRQYALVRSGALLLGIDAKDIRSIEPMPVLRQPLPENRQFLGVALWRERNVAVLSMSSLLGLPQAQTGNDAVFMVLELNGLPMGVLVDELVDLSTLGAAQIKPLAATALAQPRLFSGSCALETGRHALIVDTVALADSEDVLALRHGDLGLDQPVEDRRYSSGPTHGASGRSAGLIVFRVGDEQLACHTEDIAEITEFPQQVTKLGEADHVAMLVAWRGELIELFDLTAGLDASHSQRAAPRYMLVARSADRHRGFGVSDLSTLVGPHEPVVTGSIVDVGSGQPRRLVTVGAGENRGTYRLVDFGRWQANAQAVRVLSIRK</sequence>
<evidence type="ECO:0000313" key="2">
    <source>
        <dbReference type="EMBL" id="CAB3757446.1"/>
    </source>
</evidence>
<dbReference type="PANTHER" id="PTHR22617">
    <property type="entry name" value="CHEMOTAXIS SENSOR HISTIDINE KINASE-RELATED"/>
    <property type="match status" value="1"/>
</dbReference>